<comment type="caution">
    <text evidence="2">The sequence shown here is derived from an EMBL/GenBank/DDBJ whole genome shotgun (WGS) entry which is preliminary data.</text>
</comment>
<protein>
    <submittedName>
        <fullName evidence="2">RNA recognition motif domain, nucleotide-binding alpha-beta plait domain protein</fullName>
    </submittedName>
</protein>
<accession>A0A699H4C3</accession>
<gene>
    <name evidence="2" type="ORF">Tci_318880</name>
</gene>
<dbReference type="EMBL" id="BKCJ010110122">
    <property type="protein sequence ID" value="GEX46905.1"/>
    <property type="molecule type" value="Genomic_DNA"/>
</dbReference>
<feature type="region of interest" description="Disordered" evidence="1">
    <location>
        <begin position="178"/>
        <end position="215"/>
    </location>
</feature>
<dbReference type="AlphaFoldDB" id="A0A699H4C3"/>
<proteinExistence type="predicted"/>
<reference evidence="2" key="1">
    <citation type="journal article" date="2019" name="Sci. Rep.">
        <title>Draft genome of Tanacetum cinerariifolium, the natural source of mosquito coil.</title>
        <authorList>
            <person name="Yamashiro T."/>
            <person name="Shiraishi A."/>
            <person name="Satake H."/>
            <person name="Nakayama K."/>
        </authorList>
    </citation>
    <scope>NUCLEOTIDE SEQUENCE</scope>
</reference>
<evidence type="ECO:0000313" key="2">
    <source>
        <dbReference type="EMBL" id="GEX46905.1"/>
    </source>
</evidence>
<evidence type="ECO:0000256" key="1">
    <source>
        <dbReference type="SAM" id="MobiDB-lite"/>
    </source>
</evidence>
<name>A0A699H4C3_TANCI</name>
<sequence length="215" mass="24669">MVRQKAILDLALQFDNACTAKDDLRKAYKKCNNIPQKSSALIDDFLKEGSDKDYDLNLSMYENTAKIEKQMNAKLAWLVENTTTAHKSIYVAKMLKEKVFILDSDEALMSTQEYIKKVIEDVGGDDILRVEKLDEVVAIIKYCSPNNIDDLNVTIKDLSVTYTSVYFDYEPLRFQWESDDEPEAPKETPQFLEHPPSTDYVSSPEHPHSPDYVPM</sequence>
<organism evidence="2">
    <name type="scientific">Tanacetum cinerariifolium</name>
    <name type="common">Dalmatian daisy</name>
    <name type="synonym">Chrysanthemum cinerariifolium</name>
    <dbReference type="NCBI Taxonomy" id="118510"/>
    <lineage>
        <taxon>Eukaryota</taxon>
        <taxon>Viridiplantae</taxon>
        <taxon>Streptophyta</taxon>
        <taxon>Embryophyta</taxon>
        <taxon>Tracheophyta</taxon>
        <taxon>Spermatophyta</taxon>
        <taxon>Magnoliopsida</taxon>
        <taxon>eudicotyledons</taxon>
        <taxon>Gunneridae</taxon>
        <taxon>Pentapetalae</taxon>
        <taxon>asterids</taxon>
        <taxon>campanulids</taxon>
        <taxon>Asterales</taxon>
        <taxon>Asteraceae</taxon>
        <taxon>Asteroideae</taxon>
        <taxon>Anthemideae</taxon>
        <taxon>Anthemidinae</taxon>
        <taxon>Tanacetum</taxon>
    </lineage>
</organism>